<dbReference type="OrthoDB" id="1833675at2759"/>
<dbReference type="Pfam" id="PF26130">
    <property type="entry name" value="PB1-like"/>
    <property type="match status" value="1"/>
</dbReference>
<organism evidence="2 3">
    <name type="scientific">Carnegiea gigantea</name>
    <dbReference type="NCBI Taxonomy" id="171969"/>
    <lineage>
        <taxon>Eukaryota</taxon>
        <taxon>Viridiplantae</taxon>
        <taxon>Streptophyta</taxon>
        <taxon>Embryophyta</taxon>
        <taxon>Tracheophyta</taxon>
        <taxon>Spermatophyta</taxon>
        <taxon>Magnoliopsida</taxon>
        <taxon>eudicotyledons</taxon>
        <taxon>Gunneridae</taxon>
        <taxon>Pentapetalae</taxon>
        <taxon>Caryophyllales</taxon>
        <taxon>Cactineae</taxon>
        <taxon>Cactaceae</taxon>
        <taxon>Cactoideae</taxon>
        <taxon>Echinocereeae</taxon>
        <taxon>Carnegiea</taxon>
    </lineage>
</organism>
<dbReference type="EMBL" id="JAKOGI010000342">
    <property type="protein sequence ID" value="KAJ8436460.1"/>
    <property type="molecule type" value="Genomic_DNA"/>
</dbReference>
<evidence type="ECO:0000313" key="3">
    <source>
        <dbReference type="Proteomes" id="UP001153076"/>
    </source>
</evidence>
<proteinExistence type="predicted"/>
<evidence type="ECO:0000313" key="2">
    <source>
        <dbReference type="EMBL" id="KAJ8436460.1"/>
    </source>
</evidence>
<comment type="caution">
    <text evidence="2">The sequence shown here is derived from an EMBL/GenBank/DDBJ whole genome shotgun (WGS) entry which is preliminary data.</text>
</comment>
<feature type="domain" description="PB1-like" evidence="1">
    <location>
        <begin position="3"/>
        <end position="100"/>
    </location>
</feature>
<sequence length="206" mass="23487">MIEEEIDLEIYFRGKFVIEPVFKYEGGDVMDIYNFDVDKLSYFELKGCIKELSFDNVVDLYYEILGLDLKSNLRKGKIDIESIDMVACVKAHKALIVFTIHELDEPRLIGLALLTQDTPIPSSLKSMVPGSTYFVSSKFSGPRVKHTLDYSPLSKAKRKEKALNKFVSIAQTPSQLKALPLVLLKGTGLRRIYNWYYSAQECTREA</sequence>
<evidence type="ECO:0000259" key="1">
    <source>
        <dbReference type="Pfam" id="PF26130"/>
    </source>
</evidence>
<gene>
    <name evidence="2" type="ORF">Cgig2_018593</name>
</gene>
<name>A0A9Q1K441_9CARY</name>
<dbReference type="InterPro" id="IPR058594">
    <property type="entry name" value="PB1-like_dom_pln"/>
</dbReference>
<protein>
    <recommendedName>
        <fullName evidence="1">PB1-like domain-containing protein</fullName>
    </recommendedName>
</protein>
<dbReference type="Proteomes" id="UP001153076">
    <property type="component" value="Unassembled WGS sequence"/>
</dbReference>
<dbReference type="AlphaFoldDB" id="A0A9Q1K441"/>
<accession>A0A9Q1K441</accession>
<reference evidence="2" key="1">
    <citation type="submission" date="2022-04" db="EMBL/GenBank/DDBJ databases">
        <title>Carnegiea gigantea Genome sequencing and assembly v2.</title>
        <authorList>
            <person name="Copetti D."/>
            <person name="Sanderson M.J."/>
            <person name="Burquez A."/>
            <person name="Wojciechowski M.F."/>
        </authorList>
    </citation>
    <scope>NUCLEOTIDE SEQUENCE</scope>
    <source>
        <strain evidence="2">SGP5-SGP5p</strain>
        <tissue evidence="2">Aerial part</tissue>
    </source>
</reference>
<keyword evidence="3" id="KW-1185">Reference proteome</keyword>